<dbReference type="SUPFAM" id="SSF48371">
    <property type="entry name" value="ARM repeat"/>
    <property type="match status" value="1"/>
</dbReference>
<gene>
    <name evidence="1" type="ORF">TVAG_388080</name>
</gene>
<reference evidence="1" key="1">
    <citation type="submission" date="2006-10" db="EMBL/GenBank/DDBJ databases">
        <authorList>
            <person name="Amadeo P."/>
            <person name="Zhao Q."/>
            <person name="Wortman J."/>
            <person name="Fraser-Liggett C."/>
            <person name="Carlton J."/>
        </authorList>
    </citation>
    <scope>NUCLEOTIDE SEQUENCE</scope>
    <source>
        <strain evidence="1">G3</strain>
    </source>
</reference>
<accession>A2E135</accession>
<dbReference type="AlphaFoldDB" id="A2E135"/>
<dbReference type="InterPro" id="IPR016024">
    <property type="entry name" value="ARM-type_fold"/>
</dbReference>
<dbReference type="InParanoid" id="A2E135"/>
<dbReference type="VEuPathDB" id="TrichDB:TVAGG3_0330750"/>
<sequence length="218" mass="24695">MQYPDIILNFDSSVVLGAITDSMKQETVSESLIAVNLLSLIIHSDIEFDFDFAPLIDLAELKDTKLESAALFCLSELVLKNSEILNQCLERNIIQIAESKANSPSIVQKEAIRLLAAFICGMTRSQMENYISPVSMKLLLQGLDYDDSELLKSVIQAMDCIFRPKCGDFFNLFYSLFLECDGWTSINSMMCNYDDHSIQFLSTAFYHNYSDIESLNEE</sequence>
<reference evidence="1" key="2">
    <citation type="journal article" date="2007" name="Science">
        <title>Draft genome sequence of the sexually transmitted pathogen Trichomonas vaginalis.</title>
        <authorList>
            <person name="Carlton J.M."/>
            <person name="Hirt R.P."/>
            <person name="Silva J.C."/>
            <person name="Delcher A.L."/>
            <person name="Schatz M."/>
            <person name="Zhao Q."/>
            <person name="Wortman J.R."/>
            <person name="Bidwell S.L."/>
            <person name="Alsmark U.C.M."/>
            <person name="Besteiro S."/>
            <person name="Sicheritz-Ponten T."/>
            <person name="Noel C.J."/>
            <person name="Dacks J.B."/>
            <person name="Foster P.G."/>
            <person name="Simillion C."/>
            <person name="Van de Peer Y."/>
            <person name="Miranda-Saavedra D."/>
            <person name="Barton G.J."/>
            <person name="Westrop G.D."/>
            <person name="Mueller S."/>
            <person name="Dessi D."/>
            <person name="Fiori P.L."/>
            <person name="Ren Q."/>
            <person name="Paulsen I."/>
            <person name="Zhang H."/>
            <person name="Bastida-Corcuera F.D."/>
            <person name="Simoes-Barbosa A."/>
            <person name="Brown M.T."/>
            <person name="Hayes R.D."/>
            <person name="Mukherjee M."/>
            <person name="Okumura C.Y."/>
            <person name="Schneider R."/>
            <person name="Smith A.J."/>
            <person name="Vanacova S."/>
            <person name="Villalvazo M."/>
            <person name="Haas B.J."/>
            <person name="Pertea M."/>
            <person name="Feldblyum T.V."/>
            <person name="Utterback T.R."/>
            <person name="Shu C.L."/>
            <person name="Osoegawa K."/>
            <person name="de Jong P.J."/>
            <person name="Hrdy I."/>
            <person name="Horvathova L."/>
            <person name="Zubacova Z."/>
            <person name="Dolezal P."/>
            <person name="Malik S.B."/>
            <person name="Logsdon J.M. Jr."/>
            <person name="Henze K."/>
            <person name="Gupta A."/>
            <person name="Wang C.C."/>
            <person name="Dunne R.L."/>
            <person name="Upcroft J.A."/>
            <person name="Upcroft P."/>
            <person name="White O."/>
            <person name="Salzberg S.L."/>
            <person name="Tang P."/>
            <person name="Chiu C.-H."/>
            <person name="Lee Y.-S."/>
            <person name="Embley T.M."/>
            <person name="Coombs G.H."/>
            <person name="Mottram J.C."/>
            <person name="Tachezy J."/>
            <person name="Fraser-Liggett C.M."/>
            <person name="Johnson P.J."/>
        </authorList>
    </citation>
    <scope>NUCLEOTIDE SEQUENCE [LARGE SCALE GENOMIC DNA]</scope>
    <source>
        <strain evidence="1">G3</strain>
    </source>
</reference>
<dbReference type="EMBL" id="DS113282">
    <property type="protein sequence ID" value="EAY13667.1"/>
    <property type="molecule type" value="Genomic_DNA"/>
</dbReference>
<proteinExistence type="predicted"/>
<protein>
    <submittedName>
        <fullName evidence="1">Uncharacterized protein</fullName>
    </submittedName>
</protein>
<dbReference type="InterPro" id="IPR011989">
    <property type="entry name" value="ARM-like"/>
</dbReference>
<dbReference type="Gene3D" id="1.25.10.10">
    <property type="entry name" value="Leucine-rich Repeat Variant"/>
    <property type="match status" value="1"/>
</dbReference>
<dbReference type="Proteomes" id="UP000001542">
    <property type="component" value="Unassembled WGS sequence"/>
</dbReference>
<evidence type="ECO:0000313" key="2">
    <source>
        <dbReference type="Proteomes" id="UP000001542"/>
    </source>
</evidence>
<keyword evidence="2" id="KW-1185">Reference proteome</keyword>
<dbReference type="VEuPathDB" id="TrichDB:TVAG_388080"/>
<name>A2E135_TRIV3</name>
<organism evidence="1 2">
    <name type="scientific">Trichomonas vaginalis (strain ATCC PRA-98 / G3)</name>
    <dbReference type="NCBI Taxonomy" id="412133"/>
    <lineage>
        <taxon>Eukaryota</taxon>
        <taxon>Metamonada</taxon>
        <taxon>Parabasalia</taxon>
        <taxon>Trichomonadida</taxon>
        <taxon>Trichomonadidae</taxon>
        <taxon>Trichomonas</taxon>
    </lineage>
</organism>
<dbReference type="SMR" id="A2E135"/>
<evidence type="ECO:0000313" key="1">
    <source>
        <dbReference type="EMBL" id="EAY13667.1"/>
    </source>
</evidence>
<dbReference type="RefSeq" id="XP_001325890.1">
    <property type="nucleotide sequence ID" value="XM_001325855.1"/>
</dbReference>
<dbReference type="KEGG" id="tva:4771646"/>